<organism evidence="2 3">
    <name type="scientific">Mugilogobius chulae</name>
    <name type="common">yellowstripe goby</name>
    <dbReference type="NCBI Taxonomy" id="88201"/>
    <lineage>
        <taxon>Eukaryota</taxon>
        <taxon>Metazoa</taxon>
        <taxon>Chordata</taxon>
        <taxon>Craniata</taxon>
        <taxon>Vertebrata</taxon>
        <taxon>Euteleostomi</taxon>
        <taxon>Actinopterygii</taxon>
        <taxon>Neopterygii</taxon>
        <taxon>Teleostei</taxon>
        <taxon>Neoteleostei</taxon>
        <taxon>Acanthomorphata</taxon>
        <taxon>Gobiaria</taxon>
        <taxon>Gobiiformes</taxon>
        <taxon>Gobioidei</taxon>
        <taxon>Gobiidae</taxon>
        <taxon>Gobionellinae</taxon>
        <taxon>Mugilogobius</taxon>
    </lineage>
</organism>
<gene>
    <name evidence="2" type="ORF">WMY93_022898</name>
</gene>
<feature type="compositionally biased region" description="Polar residues" evidence="1">
    <location>
        <begin position="71"/>
        <end position="88"/>
    </location>
</feature>
<keyword evidence="3" id="KW-1185">Reference proteome</keyword>
<dbReference type="Proteomes" id="UP001460270">
    <property type="component" value="Unassembled WGS sequence"/>
</dbReference>
<protein>
    <submittedName>
        <fullName evidence="2">Uncharacterized protein</fullName>
    </submittedName>
</protein>
<feature type="region of interest" description="Disordered" evidence="1">
    <location>
        <begin position="67"/>
        <end position="128"/>
    </location>
</feature>
<sequence>MEALGFIRTIAQRRTKVKKLRQQYIKIRDMLRKSGSSGDEKDKFPLYDQLDAILGSRPTSSPQYIVESYQEETPATPASLTMNPQSWNKTDKSSTDLEVEETPTTSSLLEGERGEPKGAQKRKKKTKTDRFEKMFESYLDEKKKMDEDECKRMKQESTCFENFLKMQQQAEEKRFQLLQEQQRANNQMFFQMMGTFLRAAVPQPMTPPPMTQQWMPPTPVRPPVWPTPSSLQTSAHTQHTDNSSSFITHQHNIPSTHLTVPAPPQTPPEPYMTNMSQHSTSSVLTDVNRDFFEL</sequence>
<feature type="region of interest" description="Disordered" evidence="1">
    <location>
        <begin position="227"/>
        <end position="249"/>
    </location>
</feature>
<evidence type="ECO:0000313" key="2">
    <source>
        <dbReference type="EMBL" id="KAK7890935.1"/>
    </source>
</evidence>
<dbReference type="PANTHER" id="PTHR47595">
    <property type="entry name" value="HEAT SHOCK 70 KDA PROTEIN 14"/>
    <property type="match status" value="1"/>
</dbReference>
<dbReference type="AlphaFoldDB" id="A0AAW0NCQ9"/>
<accession>A0AAW0NCQ9</accession>
<dbReference type="EMBL" id="JBBPFD010000017">
    <property type="protein sequence ID" value="KAK7890935.1"/>
    <property type="molecule type" value="Genomic_DNA"/>
</dbReference>
<name>A0AAW0NCQ9_9GOBI</name>
<dbReference type="PANTHER" id="PTHR47595:SF1">
    <property type="entry name" value="MYB_SANT-LIKE DNA-BINDING DOMAIN-CONTAINING PROTEIN"/>
    <property type="match status" value="1"/>
</dbReference>
<evidence type="ECO:0000256" key="1">
    <source>
        <dbReference type="SAM" id="MobiDB-lite"/>
    </source>
</evidence>
<evidence type="ECO:0000313" key="3">
    <source>
        <dbReference type="Proteomes" id="UP001460270"/>
    </source>
</evidence>
<feature type="compositionally biased region" description="Polar residues" evidence="1">
    <location>
        <begin position="229"/>
        <end position="249"/>
    </location>
</feature>
<reference evidence="3" key="1">
    <citation type="submission" date="2024-04" db="EMBL/GenBank/DDBJ databases">
        <title>Salinicola lusitanus LLJ914,a marine bacterium isolated from the Okinawa Trough.</title>
        <authorList>
            <person name="Li J."/>
        </authorList>
    </citation>
    <scope>NUCLEOTIDE SEQUENCE [LARGE SCALE GENOMIC DNA]</scope>
</reference>
<comment type="caution">
    <text evidence="2">The sequence shown here is derived from an EMBL/GenBank/DDBJ whole genome shotgun (WGS) entry which is preliminary data.</text>
</comment>
<proteinExistence type="predicted"/>